<organism evidence="2 3">
    <name type="scientific">Phytophthora citrophthora</name>
    <dbReference type="NCBI Taxonomy" id="4793"/>
    <lineage>
        <taxon>Eukaryota</taxon>
        <taxon>Sar</taxon>
        <taxon>Stramenopiles</taxon>
        <taxon>Oomycota</taxon>
        <taxon>Peronosporomycetes</taxon>
        <taxon>Peronosporales</taxon>
        <taxon>Peronosporaceae</taxon>
        <taxon>Phytophthora</taxon>
    </lineage>
</organism>
<accession>A0AAD9G9E1</accession>
<dbReference type="InterPro" id="IPR042099">
    <property type="entry name" value="ANL_N_sf"/>
</dbReference>
<name>A0AAD9G9E1_9STRA</name>
<sequence length="357" mass="39746">MMRSAIKDVAGANETSLNSSFQHFPSTFQEIPATAMTTSPSRPAELIAPHIFEKLLGHQRSLALTSCADESLEWTYVALLRRAFALRDELLTTSNLALNSLELVGRLDHLAGGIAVPLHPAYPADEMDYIVSDSGDALLVVNESFTAPDYKLKEYVAGLPTKMNVEVIVRPDDVKGGDDVSLYEKAEKGLNVPDTIIADFKKETFSSSFRVDIQAKQVIRRYVEEDRDVVIWVAHAGSIEFKHKLLQGLIHHLLGYAVTRRSSESTPDRVVSVLQLCYKVSLTSPPTAVHNRLPRYYFHSLEHPSAPGANRERSDRPIPSPQYARPLPYNSCPFERDDGVSDTFADVPQGDSYIFRC</sequence>
<comment type="caution">
    <text evidence="2">The sequence shown here is derived from an EMBL/GenBank/DDBJ whole genome shotgun (WGS) entry which is preliminary data.</text>
</comment>
<dbReference type="AlphaFoldDB" id="A0AAD9G9E1"/>
<dbReference type="EMBL" id="JASMQC010000026">
    <property type="protein sequence ID" value="KAK1934309.1"/>
    <property type="molecule type" value="Genomic_DNA"/>
</dbReference>
<dbReference type="SUPFAM" id="SSF56801">
    <property type="entry name" value="Acetyl-CoA synthetase-like"/>
    <property type="match status" value="1"/>
</dbReference>
<evidence type="ECO:0008006" key="4">
    <source>
        <dbReference type="Google" id="ProtNLM"/>
    </source>
</evidence>
<protein>
    <recommendedName>
        <fullName evidence="4">AMP-dependent synthetase/ligase domain-containing protein</fullName>
    </recommendedName>
</protein>
<feature type="region of interest" description="Disordered" evidence="1">
    <location>
        <begin position="304"/>
        <end position="325"/>
    </location>
</feature>
<evidence type="ECO:0000256" key="1">
    <source>
        <dbReference type="SAM" id="MobiDB-lite"/>
    </source>
</evidence>
<evidence type="ECO:0000313" key="3">
    <source>
        <dbReference type="Proteomes" id="UP001259832"/>
    </source>
</evidence>
<gene>
    <name evidence="2" type="ORF">P3T76_011512</name>
</gene>
<reference evidence="2" key="1">
    <citation type="submission" date="2023-08" db="EMBL/GenBank/DDBJ databases">
        <title>Reference Genome Resource for the Citrus Pathogen Phytophthora citrophthora.</title>
        <authorList>
            <person name="Moller H."/>
            <person name="Coetzee B."/>
            <person name="Rose L.J."/>
            <person name="Van Niekerk J.M."/>
        </authorList>
    </citation>
    <scope>NUCLEOTIDE SEQUENCE</scope>
    <source>
        <strain evidence="2">STE-U-9442</strain>
    </source>
</reference>
<dbReference type="Gene3D" id="3.40.50.12780">
    <property type="entry name" value="N-terminal domain of ligase-like"/>
    <property type="match status" value="1"/>
</dbReference>
<proteinExistence type="predicted"/>
<dbReference type="Proteomes" id="UP001259832">
    <property type="component" value="Unassembled WGS sequence"/>
</dbReference>
<keyword evidence="3" id="KW-1185">Reference proteome</keyword>
<evidence type="ECO:0000313" key="2">
    <source>
        <dbReference type="EMBL" id="KAK1934309.1"/>
    </source>
</evidence>